<dbReference type="EMBL" id="JADIIN010000060">
    <property type="protein sequence ID" value="MBF4469229.1"/>
    <property type="molecule type" value="Genomic_DNA"/>
</dbReference>
<dbReference type="RefSeq" id="WP_278523631.1">
    <property type="nucleotide sequence ID" value="NZ_JADIIN010000060.1"/>
</dbReference>
<feature type="coiled-coil region" evidence="1">
    <location>
        <begin position="344"/>
        <end position="371"/>
    </location>
</feature>
<evidence type="ECO:0000256" key="1">
    <source>
        <dbReference type="SAM" id="Coils"/>
    </source>
</evidence>
<feature type="coiled-coil region" evidence="1">
    <location>
        <begin position="230"/>
        <end position="271"/>
    </location>
</feature>
<dbReference type="Proteomes" id="UP000658733">
    <property type="component" value="Unassembled WGS sequence"/>
</dbReference>
<dbReference type="AlphaFoldDB" id="A0A843APQ4"/>
<sequence>MDFNNEDNINHIIQTINNEDIESKGYDSLIINSKNSNFKVNNKFSDFSINDKNSNLDFNNKNFNDTRNISQINNQKIDENDNQKPVDVRIIVDGPEDSEFLSKAIKNINLFNDFNIIISSIITTQNVEIAKNAVLGADIILIATHSDENGKNSFSNFYHALKNDFNYVEYLSFPKARDIEITDIKNVENEIKNSIIRAGLTSIFDITNINQVRSELLKLGIEFDKSKDENEKVSLENDMLVKEINQLKNENFELNNEIKDLNDHIDEIKLDFTDFKSRYSNIHTKDLLEVFPITELWVDVFNVTLTDDEVEKVVIATNKFNPENIIVGQGYIGAISKEDAIDWLKIVKTALIFVENDNDELQREIIKYYKKNNEDTGYHQNNLNSNNFKNRYDDNKYDDNKYNDDSYEEDKYEDNINNENKYDEVLDENRYKESSYDDRYKNSNMKDKNNNQYDADENDDTDYNITDQFQNFWD</sequence>
<organism evidence="3 4">
    <name type="scientific">Methanobrevibacter arboriphilus</name>
    <dbReference type="NCBI Taxonomy" id="39441"/>
    <lineage>
        <taxon>Archaea</taxon>
        <taxon>Methanobacteriati</taxon>
        <taxon>Methanobacteriota</taxon>
        <taxon>Methanomada group</taxon>
        <taxon>Methanobacteria</taxon>
        <taxon>Methanobacteriales</taxon>
        <taxon>Methanobacteriaceae</taxon>
        <taxon>Methanobrevibacter</taxon>
    </lineage>
</organism>
<evidence type="ECO:0000313" key="4">
    <source>
        <dbReference type="Proteomes" id="UP000658733"/>
    </source>
</evidence>
<protein>
    <submittedName>
        <fullName evidence="3">Uncharacterized protein</fullName>
    </submittedName>
</protein>
<accession>A0A843APQ4</accession>
<reference evidence="3" key="1">
    <citation type="submission" date="2020-10" db="EMBL/GenBank/DDBJ databases">
        <title>Dehalococcoides mccartyi of a TCE/Cr reducing biochatode.</title>
        <authorList>
            <person name="Matturro B."/>
        </authorList>
    </citation>
    <scope>NUCLEOTIDE SEQUENCE</scope>
    <source>
        <strain evidence="3">Bin4</strain>
    </source>
</reference>
<comment type="caution">
    <text evidence="3">The sequence shown here is derived from an EMBL/GenBank/DDBJ whole genome shotgun (WGS) entry which is preliminary data.</text>
</comment>
<keyword evidence="1" id="KW-0175">Coiled coil</keyword>
<gene>
    <name evidence="3" type="ORF">ISP01_07460</name>
</gene>
<feature type="region of interest" description="Disordered" evidence="2">
    <location>
        <begin position="430"/>
        <end position="466"/>
    </location>
</feature>
<feature type="region of interest" description="Disordered" evidence="2">
    <location>
        <begin position="376"/>
        <end position="410"/>
    </location>
</feature>
<feature type="compositionally biased region" description="Basic and acidic residues" evidence="2">
    <location>
        <begin position="390"/>
        <end position="404"/>
    </location>
</feature>
<name>A0A843APQ4_METAZ</name>
<proteinExistence type="predicted"/>
<evidence type="ECO:0000313" key="3">
    <source>
        <dbReference type="EMBL" id="MBF4469229.1"/>
    </source>
</evidence>
<feature type="compositionally biased region" description="Basic and acidic residues" evidence="2">
    <location>
        <begin position="430"/>
        <end position="449"/>
    </location>
</feature>
<evidence type="ECO:0000256" key="2">
    <source>
        <dbReference type="SAM" id="MobiDB-lite"/>
    </source>
</evidence>